<dbReference type="Pfam" id="PF07606">
    <property type="entry name" value="DUF1569"/>
    <property type="match status" value="1"/>
</dbReference>
<dbReference type="EMBL" id="FPKV01000001">
    <property type="protein sequence ID" value="SFZ89660.1"/>
    <property type="molecule type" value="Genomic_DNA"/>
</dbReference>
<dbReference type="RefSeq" id="WP_072400161.1">
    <property type="nucleotide sequence ID" value="NZ_FPKV01000001.1"/>
</dbReference>
<dbReference type="InterPro" id="IPR034660">
    <property type="entry name" value="DinB/YfiT-like"/>
</dbReference>
<organism evidence="1 2">
    <name type="scientific">Flaviramulus basaltis</name>
    <dbReference type="NCBI Taxonomy" id="369401"/>
    <lineage>
        <taxon>Bacteria</taxon>
        <taxon>Pseudomonadati</taxon>
        <taxon>Bacteroidota</taxon>
        <taxon>Flavobacteriia</taxon>
        <taxon>Flavobacteriales</taxon>
        <taxon>Flavobacteriaceae</taxon>
        <taxon>Flaviramulus</taxon>
    </lineage>
</organism>
<name>A0A1K2IB63_9FLAO</name>
<evidence type="ECO:0000313" key="1">
    <source>
        <dbReference type="EMBL" id="SFZ89660.1"/>
    </source>
</evidence>
<keyword evidence="2" id="KW-1185">Reference proteome</keyword>
<gene>
    <name evidence="1" type="ORF">SAMN05428642_101488</name>
</gene>
<evidence type="ECO:0000313" key="2">
    <source>
        <dbReference type="Proteomes" id="UP000182544"/>
    </source>
</evidence>
<dbReference type="Gene3D" id="1.20.120.450">
    <property type="entry name" value="dinb family like domain"/>
    <property type="match status" value="1"/>
</dbReference>
<accession>A0A1K2IB63</accession>
<reference evidence="1 2" key="1">
    <citation type="submission" date="2016-10" db="EMBL/GenBank/DDBJ databases">
        <authorList>
            <person name="de Groot N.N."/>
        </authorList>
    </citation>
    <scope>NUCLEOTIDE SEQUENCE [LARGE SCALE GENOMIC DNA]</scope>
    <source>
        <strain evidence="1 2">DSM 18180</strain>
    </source>
</reference>
<dbReference type="Proteomes" id="UP000182544">
    <property type="component" value="Unassembled WGS sequence"/>
</dbReference>
<dbReference type="AlphaFoldDB" id="A0A1K2IB63"/>
<dbReference type="OrthoDB" id="981199at2"/>
<protein>
    <recommendedName>
        <fullName evidence="3">DinB superfamily protein</fullName>
    </recommendedName>
</protein>
<dbReference type="InterPro" id="IPR011463">
    <property type="entry name" value="DUF1569"/>
</dbReference>
<sequence length="157" mass="18568">MNSKRIAILNKQISKLEAYIPLFDEENTTVSKSTIGWQLDHALKVFNMTSEWTENSNPKNYKRKFNFWRSVLFPINYFPRGKVRAPKVVQPPQIILIEDIKSQIHAARTHIENLNKLPKTAYFKHFIFGDLSKKQTLRFLQMHTHHHLKIISDILKK</sequence>
<proteinExistence type="predicted"/>
<evidence type="ECO:0008006" key="3">
    <source>
        <dbReference type="Google" id="ProtNLM"/>
    </source>
</evidence>
<dbReference type="STRING" id="369401.SAMN05428642_101488"/>